<proteinExistence type="predicted"/>
<sequence>MPTLIDVKPLDNYRLWVKYSDGIEGIVDLSDLVGKGAFAPWKDYREFQKVHIGQSGEIAWSEEIALCPDAIYLKITGRKPEDLFPKLRELAILHA</sequence>
<dbReference type="Proteomes" id="UP000580051">
    <property type="component" value="Unassembled WGS sequence"/>
</dbReference>
<dbReference type="InterPro" id="IPR036782">
    <property type="entry name" value="NE0471-like_N"/>
</dbReference>
<comment type="caution">
    <text evidence="1">The sequence shown here is derived from an EMBL/GenBank/DDBJ whole genome shotgun (WGS) entry which is preliminary data.</text>
</comment>
<dbReference type="AlphaFoldDB" id="A0A6V8NT51"/>
<evidence type="ECO:0008006" key="3">
    <source>
        <dbReference type="Google" id="ProtNLM"/>
    </source>
</evidence>
<name>A0A6V8NT51_9ACTN</name>
<protein>
    <recommendedName>
        <fullName evidence="3">DUF2442 domain-containing protein</fullName>
    </recommendedName>
</protein>
<organism evidence="1 2">
    <name type="scientific">Candidatus Hakubella thermalkaliphila</name>
    <dbReference type="NCBI Taxonomy" id="2754717"/>
    <lineage>
        <taxon>Bacteria</taxon>
        <taxon>Bacillati</taxon>
        <taxon>Actinomycetota</taxon>
        <taxon>Actinomycetota incertae sedis</taxon>
        <taxon>Candidatus Hakubellales</taxon>
        <taxon>Candidatus Hakubellaceae</taxon>
        <taxon>Candidatus Hakubella</taxon>
    </lineage>
</organism>
<dbReference type="Gene3D" id="3.30.2020.10">
    <property type="entry name" value="NE0471-like N-terminal domain"/>
    <property type="match status" value="1"/>
</dbReference>
<dbReference type="InterPro" id="IPR018841">
    <property type="entry name" value="DUF2442"/>
</dbReference>
<dbReference type="EMBL" id="BLRV01000076">
    <property type="protein sequence ID" value="GFP21646.1"/>
    <property type="molecule type" value="Genomic_DNA"/>
</dbReference>
<evidence type="ECO:0000313" key="2">
    <source>
        <dbReference type="Proteomes" id="UP000580051"/>
    </source>
</evidence>
<dbReference type="RefSeq" id="WP_176226756.1">
    <property type="nucleotide sequence ID" value="NZ_BLRV01000076.1"/>
</dbReference>
<accession>A0A6V8NT51</accession>
<dbReference type="SUPFAM" id="SSF143880">
    <property type="entry name" value="NE0471 N-terminal domain-like"/>
    <property type="match status" value="1"/>
</dbReference>
<reference evidence="1 2" key="1">
    <citation type="journal article" date="2020" name="Front. Microbiol.">
        <title>Single-cell genomics of novel Actinobacteria with the Wood-Ljungdahl pathway discovered in a serpentinizing system.</title>
        <authorList>
            <person name="Merino N."/>
            <person name="Kawai M."/>
            <person name="Boyd E.S."/>
            <person name="Colman D.R."/>
            <person name="McGlynn S.E."/>
            <person name="Nealson K.H."/>
            <person name="Kurokawa K."/>
            <person name="Hongoh Y."/>
        </authorList>
    </citation>
    <scope>NUCLEOTIDE SEQUENCE [LARGE SCALE GENOMIC DNA]</scope>
    <source>
        <strain evidence="1 2">S06</strain>
    </source>
</reference>
<gene>
    <name evidence="1" type="ORF">HKBW3S06_00873</name>
</gene>
<evidence type="ECO:0000313" key="1">
    <source>
        <dbReference type="EMBL" id="GFP21646.1"/>
    </source>
</evidence>
<dbReference type="Pfam" id="PF10387">
    <property type="entry name" value="DUF2442"/>
    <property type="match status" value="1"/>
</dbReference>